<feature type="domain" description="Histidine kinase" evidence="6">
    <location>
        <begin position="382"/>
        <end position="598"/>
    </location>
</feature>
<keyword evidence="9" id="KW-1185">Reference proteome</keyword>
<dbReference type="SUPFAM" id="SSF55874">
    <property type="entry name" value="ATPase domain of HSP90 chaperone/DNA topoisomerase II/histidine kinase"/>
    <property type="match status" value="1"/>
</dbReference>
<dbReference type="GO" id="GO:0005524">
    <property type="term" value="F:ATP binding"/>
    <property type="evidence" value="ECO:0007669"/>
    <property type="project" value="UniProtKB-KW"/>
</dbReference>
<dbReference type="SUPFAM" id="SSF47384">
    <property type="entry name" value="Homodimeric domain of signal transducing histidine kinase"/>
    <property type="match status" value="1"/>
</dbReference>
<evidence type="ECO:0000256" key="4">
    <source>
        <dbReference type="PROSITE-ProRule" id="PRU00169"/>
    </source>
</evidence>
<evidence type="ECO:0000256" key="1">
    <source>
        <dbReference type="ARBA" id="ARBA00000085"/>
    </source>
</evidence>
<proteinExistence type="predicted"/>
<keyword evidence="3 4" id="KW-0597">Phosphoprotein</keyword>
<reference evidence="8 9" key="1">
    <citation type="submission" date="2023-08" db="EMBL/GenBank/DDBJ databases">
        <title>Oxalobacteraceae gen .nov., isolated from river sludge outside the plant.</title>
        <authorList>
            <person name="Zhao S.Y."/>
        </authorList>
    </citation>
    <scope>NUCLEOTIDE SEQUENCE [LARGE SCALE GENOMIC DNA]</scope>
    <source>
        <strain evidence="8 9">R-40</strain>
    </source>
</reference>
<evidence type="ECO:0000313" key="9">
    <source>
        <dbReference type="Proteomes" id="UP001225596"/>
    </source>
</evidence>
<dbReference type="InterPro" id="IPR005467">
    <property type="entry name" value="His_kinase_dom"/>
</dbReference>
<keyword evidence="5" id="KW-0812">Transmembrane</keyword>
<evidence type="ECO:0000256" key="5">
    <source>
        <dbReference type="SAM" id="Phobius"/>
    </source>
</evidence>
<dbReference type="PANTHER" id="PTHR43547">
    <property type="entry name" value="TWO-COMPONENT HISTIDINE KINASE"/>
    <property type="match status" value="1"/>
</dbReference>
<dbReference type="Gene3D" id="1.10.287.130">
    <property type="match status" value="1"/>
</dbReference>
<sequence>MRLSTRLALLAAVALIPMVIFSGIALEKLLDAHREEAIRGMQETARATSLIIDRELKSAQSALRVLATSPYLSEENWKKFYDQAKVANVPGGAWIVLYNEDGSQVVNTRLPFGSVLASRPDPHEIAEIIQKGEPHISDLSWGPRAKAYVIFVDLPIYLPGGKRYVLSQAFYADHFNVAFAGRGIPSTWVTGIFDRKGITIARSRDPGTLIGKPAKPELTEIISTGKDGTLRHITRDGLDVYDVITHSELAGWALGIGAPAAEINSAIWRAIYIALGGLFAALLLAGLAAAFVGRGLLNSISAAAQSAAALWKREEIPPRPSSGIIEVDEMHAAIREAAVVLVKEQQARTLAESEREQLLLREKAARKQAETESKAKDEFLAMLGHELRNPLSAITSAISLLEMENVSPAIIARAKNVMRRQTDHLASIIDDLLDLSRVMSGKIRLNRHALELSGVVTSCIETFRTAGRFSHQNISVHAEPATIHGDTTRIEQIICNLIDNAIKYTPEGGSIGIDVRAQGNEAVLTVKDTGIGISADLLPMIFEVFVQGENTLERAKGGMGIGLSLVSRLVELHGGRISAESEGTGKGSTFTVRFPLFESATQADNRSPVEPDDRKYTILLVEDQEDGRELMAMLLQSQGHHVLQAANGTQALQLAAEYQPDFAVMDIGLPGMDGYELARRLRSDVHTSAIRLIALTGYGLQEDRYRALDAGFDLHLAKPLKYEELKRFFNSEATV</sequence>
<dbReference type="SMART" id="SM00448">
    <property type="entry name" value="REC"/>
    <property type="match status" value="1"/>
</dbReference>
<dbReference type="SMART" id="SM00388">
    <property type="entry name" value="HisKA"/>
    <property type="match status" value="1"/>
</dbReference>
<dbReference type="RefSeq" id="WP_338435636.1">
    <property type="nucleotide sequence ID" value="NZ_JAUYVH010000002.1"/>
</dbReference>
<dbReference type="PANTHER" id="PTHR43547:SF2">
    <property type="entry name" value="HYBRID SIGNAL TRANSDUCTION HISTIDINE KINASE C"/>
    <property type="match status" value="1"/>
</dbReference>
<dbReference type="Gene3D" id="3.30.565.10">
    <property type="entry name" value="Histidine kinase-like ATPase, C-terminal domain"/>
    <property type="match status" value="1"/>
</dbReference>
<feature type="transmembrane region" description="Helical" evidence="5">
    <location>
        <begin position="270"/>
        <end position="292"/>
    </location>
</feature>
<dbReference type="EMBL" id="JAUYVH010000002">
    <property type="protein sequence ID" value="MDQ9169701.1"/>
    <property type="molecule type" value="Genomic_DNA"/>
</dbReference>
<dbReference type="Gene3D" id="3.40.50.2300">
    <property type="match status" value="1"/>
</dbReference>
<dbReference type="PRINTS" id="PR00344">
    <property type="entry name" value="BCTRLSENSOR"/>
</dbReference>
<dbReference type="PROSITE" id="PS50109">
    <property type="entry name" value="HIS_KIN"/>
    <property type="match status" value="1"/>
</dbReference>
<feature type="domain" description="Response regulatory" evidence="7">
    <location>
        <begin position="617"/>
        <end position="733"/>
    </location>
</feature>
<dbReference type="CDD" id="cd18774">
    <property type="entry name" value="PDC2_HK_sensor"/>
    <property type="match status" value="1"/>
</dbReference>
<dbReference type="Proteomes" id="UP001225596">
    <property type="component" value="Unassembled WGS sequence"/>
</dbReference>
<gene>
    <name evidence="8" type="ORF">Q8A64_04670</name>
</gene>
<dbReference type="CDD" id="cd00082">
    <property type="entry name" value="HisKA"/>
    <property type="match status" value="1"/>
</dbReference>
<name>A0ABU1BNU8_9BURK</name>
<evidence type="ECO:0000313" key="8">
    <source>
        <dbReference type="EMBL" id="MDQ9169701.1"/>
    </source>
</evidence>
<keyword evidence="8" id="KW-0547">Nucleotide-binding</keyword>
<dbReference type="SMART" id="SM00387">
    <property type="entry name" value="HATPase_c"/>
    <property type="match status" value="1"/>
</dbReference>
<accession>A0ABU1BNU8</accession>
<dbReference type="PROSITE" id="PS50110">
    <property type="entry name" value="RESPONSE_REGULATORY"/>
    <property type="match status" value="1"/>
</dbReference>
<dbReference type="Pfam" id="PF02518">
    <property type="entry name" value="HATPase_c"/>
    <property type="match status" value="1"/>
</dbReference>
<dbReference type="InterPro" id="IPR003661">
    <property type="entry name" value="HisK_dim/P_dom"/>
</dbReference>
<comment type="catalytic activity">
    <reaction evidence="1">
        <text>ATP + protein L-histidine = ADP + protein N-phospho-L-histidine.</text>
        <dbReference type="EC" id="2.7.13.3"/>
    </reaction>
</comment>
<keyword evidence="8" id="KW-0067">ATP-binding</keyword>
<dbReference type="CDD" id="cd17580">
    <property type="entry name" value="REC_2_DhkD-like"/>
    <property type="match status" value="1"/>
</dbReference>
<dbReference type="InterPro" id="IPR036097">
    <property type="entry name" value="HisK_dim/P_sf"/>
</dbReference>
<protein>
    <recommendedName>
        <fullName evidence="2">histidine kinase</fullName>
        <ecNumber evidence="2">2.7.13.3</ecNumber>
    </recommendedName>
</protein>
<evidence type="ECO:0000259" key="7">
    <source>
        <dbReference type="PROSITE" id="PS50110"/>
    </source>
</evidence>
<evidence type="ECO:0000256" key="3">
    <source>
        <dbReference type="ARBA" id="ARBA00022553"/>
    </source>
</evidence>
<dbReference type="InterPro" id="IPR003594">
    <property type="entry name" value="HATPase_dom"/>
</dbReference>
<comment type="caution">
    <text evidence="8">The sequence shown here is derived from an EMBL/GenBank/DDBJ whole genome shotgun (WGS) entry which is preliminary data.</text>
</comment>
<dbReference type="InterPro" id="IPR004358">
    <property type="entry name" value="Sig_transdc_His_kin-like_C"/>
</dbReference>
<dbReference type="Pfam" id="PF00512">
    <property type="entry name" value="HisKA"/>
    <property type="match status" value="1"/>
</dbReference>
<dbReference type="CDD" id="cd16922">
    <property type="entry name" value="HATPase_EvgS-ArcB-TorS-like"/>
    <property type="match status" value="1"/>
</dbReference>
<evidence type="ECO:0000256" key="2">
    <source>
        <dbReference type="ARBA" id="ARBA00012438"/>
    </source>
</evidence>
<organism evidence="8 9">
    <name type="scientific">Keguizhuia sedimenti</name>
    <dbReference type="NCBI Taxonomy" id="3064264"/>
    <lineage>
        <taxon>Bacteria</taxon>
        <taxon>Pseudomonadati</taxon>
        <taxon>Pseudomonadota</taxon>
        <taxon>Betaproteobacteria</taxon>
        <taxon>Burkholderiales</taxon>
        <taxon>Oxalobacteraceae</taxon>
        <taxon>Keguizhuia</taxon>
    </lineage>
</organism>
<dbReference type="InterPro" id="IPR011006">
    <property type="entry name" value="CheY-like_superfamily"/>
</dbReference>
<dbReference type="Pfam" id="PF00072">
    <property type="entry name" value="Response_reg"/>
    <property type="match status" value="1"/>
</dbReference>
<dbReference type="InterPro" id="IPR036890">
    <property type="entry name" value="HATPase_C_sf"/>
</dbReference>
<keyword evidence="5" id="KW-0472">Membrane</keyword>
<dbReference type="SUPFAM" id="SSF52172">
    <property type="entry name" value="CheY-like"/>
    <property type="match status" value="1"/>
</dbReference>
<keyword evidence="5" id="KW-1133">Transmembrane helix</keyword>
<dbReference type="EC" id="2.7.13.3" evidence="2"/>
<feature type="modified residue" description="4-aspartylphosphate" evidence="4">
    <location>
        <position position="666"/>
    </location>
</feature>
<dbReference type="CDD" id="cd18773">
    <property type="entry name" value="PDC1_HK_sensor"/>
    <property type="match status" value="1"/>
</dbReference>
<dbReference type="InterPro" id="IPR001789">
    <property type="entry name" value="Sig_transdc_resp-reg_receiver"/>
</dbReference>
<evidence type="ECO:0000259" key="6">
    <source>
        <dbReference type="PROSITE" id="PS50109"/>
    </source>
</evidence>